<organism evidence="1 2">
    <name type="scientific">Aspergillus lucknowensis</name>
    <dbReference type="NCBI Taxonomy" id="176173"/>
    <lineage>
        <taxon>Eukaryota</taxon>
        <taxon>Fungi</taxon>
        <taxon>Dikarya</taxon>
        <taxon>Ascomycota</taxon>
        <taxon>Pezizomycotina</taxon>
        <taxon>Eurotiomycetes</taxon>
        <taxon>Eurotiomycetidae</taxon>
        <taxon>Eurotiales</taxon>
        <taxon>Aspergillaceae</taxon>
        <taxon>Aspergillus</taxon>
        <taxon>Aspergillus subgen. Nidulantes</taxon>
    </lineage>
</organism>
<dbReference type="Proteomes" id="UP001610432">
    <property type="component" value="Unassembled WGS sequence"/>
</dbReference>
<gene>
    <name evidence="1" type="ORF">BJX67DRAFT_38119</name>
</gene>
<protein>
    <submittedName>
        <fullName evidence="1">Uncharacterized protein</fullName>
    </submittedName>
</protein>
<evidence type="ECO:0000313" key="1">
    <source>
        <dbReference type="EMBL" id="KAL2868808.1"/>
    </source>
</evidence>
<dbReference type="RefSeq" id="XP_070887787.1">
    <property type="nucleotide sequence ID" value="XM_071032975.1"/>
</dbReference>
<dbReference type="EMBL" id="JBFXLQ010000012">
    <property type="protein sequence ID" value="KAL2868808.1"/>
    <property type="molecule type" value="Genomic_DNA"/>
</dbReference>
<sequence length="295" mass="33308">MMVIRTLIGRSILLADVGGRLYEAFLFCSWPFIPHSLRVHGTSPVLLDLGRSLVWLHGLPKTGLRKLATTDTGSCNNRNPDTLELHPTQFLGPVHLGWFQAEKQRSKRNRFSILPIVTPKPLTGRKYSQNPAKPSNHDQKFKCSSSFGALGWEQNTRGCRLDVCISAWSKRTIEETPLVTDPPTRSPAMVIRIPYLRRKVEPHESLLSPFLDELCLMVREGHQVFPPIAMDNQDPRWASPCFARYLVPERPGFWGRGHVCFGSLSDQKCARLLQTLPVTPFPSLECWGATCTHLC</sequence>
<dbReference type="GeneID" id="98148047"/>
<evidence type="ECO:0000313" key="2">
    <source>
        <dbReference type="Proteomes" id="UP001610432"/>
    </source>
</evidence>
<accession>A0ABR4LW88</accession>
<reference evidence="1 2" key="1">
    <citation type="submission" date="2024-07" db="EMBL/GenBank/DDBJ databases">
        <title>Section-level genome sequencing and comparative genomics of Aspergillus sections Usti and Cavernicolus.</title>
        <authorList>
            <consortium name="Lawrence Berkeley National Laboratory"/>
            <person name="Nybo J.L."/>
            <person name="Vesth T.C."/>
            <person name="Theobald S."/>
            <person name="Frisvad J.C."/>
            <person name="Larsen T.O."/>
            <person name="Kjaerboelling I."/>
            <person name="Rothschild-Mancinelli K."/>
            <person name="Lyhne E.K."/>
            <person name="Kogle M.E."/>
            <person name="Barry K."/>
            <person name="Clum A."/>
            <person name="Na H."/>
            <person name="Ledsgaard L."/>
            <person name="Lin J."/>
            <person name="Lipzen A."/>
            <person name="Kuo A."/>
            <person name="Riley R."/>
            <person name="Mondo S."/>
            <person name="Labutti K."/>
            <person name="Haridas S."/>
            <person name="Pangalinan J."/>
            <person name="Salamov A.A."/>
            <person name="Simmons B.A."/>
            <person name="Magnuson J.K."/>
            <person name="Chen J."/>
            <person name="Drula E."/>
            <person name="Henrissat B."/>
            <person name="Wiebenga A."/>
            <person name="Lubbers R.J."/>
            <person name="Gomes A.C."/>
            <person name="Macurrencykelacurrency M.R."/>
            <person name="Stajich J."/>
            <person name="Grigoriev I.V."/>
            <person name="Mortensen U.H."/>
            <person name="De Vries R.P."/>
            <person name="Baker S.E."/>
            <person name="Andersen M.R."/>
        </authorList>
    </citation>
    <scope>NUCLEOTIDE SEQUENCE [LARGE SCALE GENOMIC DNA]</scope>
    <source>
        <strain evidence="1 2">CBS 449.75</strain>
    </source>
</reference>
<comment type="caution">
    <text evidence="1">The sequence shown here is derived from an EMBL/GenBank/DDBJ whole genome shotgun (WGS) entry which is preliminary data.</text>
</comment>
<name>A0ABR4LW88_9EURO</name>
<keyword evidence="2" id="KW-1185">Reference proteome</keyword>
<proteinExistence type="predicted"/>